<proteinExistence type="predicted"/>
<keyword evidence="3" id="KW-1185">Reference proteome</keyword>
<dbReference type="EMBL" id="SLWN01000004">
    <property type="protein sequence ID" value="TCO32404.1"/>
    <property type="molecule type" value="Genomic_DNA"/>
</dbReference>
<evidence type="ECO:0000313" key="3">
    <source>
        <dbReference type="Proteomes" id="UP000294508"/>
    </source>
</evidence>
<sequence length="292" mass="30758">MNSGFTTAGAVRLAGARIGGQVSLSGAELGGIDSKGRSLVADGLKCDRKLLLSNGFSAVGSVSMAGAEIQLLEVGDTPGSLPTLGDATGWTLQDVNGVIRTDRRAAAAWLSTQAAAQPWQALAAIYDRNGQSPDARWMRYKSALRSTKNTSKLVWLTRQAYRVTTGHGYYPLVALAWLVLILLVATTLTAVWGDQFTTATSTAIRADLASQMSPVPGRVPAGLCSTGWDVPCLDPLAYGLATAFPVIGPGHTWTPPDDSWTLTGAFHAMRLMAWVFAAILLAGVSGLLRKQT</sequence>
<name>A0A4R2HMH1_9ACTN</name>
<dbReference type="AlphaFoldDB" id="A0A4R2HMH1"/>
<feature type="transmembrane region" description="Helical" evidence="1">
    <location>
        <begin position="271"/>
        <end position="288"/>
    </location>
</feature>
<feature type="transmembrane region" description="Helical" evidence="1">
    <location>
        <begin position="168"/>
        <end position="192"/>
    </location>
</feature>
<evidence type="ECO:0000313" key="2">
    <source>
        <dbReference type="EMBL" id="TCO32404.1"/>
    </source>
</evidence>
<keyword evidence="1" id="KW-0812">Transmembrane</keyword>
<gene>
    <name evidence="2" type="ORF">EV652_10410</name>
</gene>
<protein>
    <submittedName>
        <fullName evidence="2">Uncharacterized protein</fullName>
    </submittedName>
</protein>
<dbReference type="Proteomes" id="UP000294508">
    <property type="component" value="Unassembled WGS sequence"/>
</dbReference>
<keyword evidence="1" id="KW-1133">Transmembrane helix</keyword>
<evidence type="ECO:0000256" key="1">
    <source>
        <dbReference type="SAM" id="Phobius"/>
    </source>
</evidence>
<accession>A0A4R2HMH1</accession>
<comment type="caution">
    <text evidence="2">The sequence shown here is derived from an EMBL/GenBank/DDBJ whole genome shotgun (WGS) entry which is preliminary data.</text>
</comment>
<keyword evidence="1" id="KW-0472">Membrane</keyword>
<reference evidence="2 3" key="1">
    <citation type="journal article" date="2015" name="Stand. Genomic Sci.">
        <title>Genomic Encyclopedia of Bacterial and Archaeal Type Strains, Phase III: the genomes of soil and plant-associated and newly described type strains.</title>
        <authorList>
            <person name="Whitman W.B."/>
            <person name="Woyke T."/>
            <person name="Klenk H.P."/>
            <person name="Zhou Y."/>
            <person name="Lilburn T.G."/>
            <person name="Beck B.J."/>
            <person name="De Vos P."/>
            <person name="Vandamme P."/>
            <person name="Eisen J.A."/>
            <person name="Garrity G."/>
            <person name="Hugenholtz P."/>
            <person name="Kyrpides N.C."/>
        </authorList>
    </citation>
    <scope>NUCLEOTIDE SEQUENCE [LARGE SCALE GENOMIC DNA]</scope>
    <source>
        <strain evidence="2 3">VKM Ac-2572</strain>
    </source>
</reference>
<organism evidence="2 3">
    <name type="scientific">Kribbella steppae</name>
    <dbReference type="NCBI Taxonomy" id="2512223"/>
    <lineage>
        <taxon>Bacteria</taxon>
        <taxon>Bacillati</taxon>
        <taxon>Actinomycetota</taxon>
        <taxon>Actinomycetes</taxon>
        <taxon>Propionibacteriales</taxon>
        <taxon>Kribbellaceae</taxon>
        <taxon>Kribbella</taxon>
    </lineage>
</organism>